<evidence type="ECO:0000256" key="4">
    <source>
        <dbReference type="ARBA" id="ARBA00022827"/>
    </source>
</evidence>
<dbReference type="Pfam" id="PF01565">
    <property type="entry name" value="FAD_binding_4"/>
    <property type="match status" value="1"/>
</dbReference>
<dbReference type="Gene3D" id="3.30.465.10">
    <property type="match status" value="1"/>
</dbReference>
<evidence type="ECO:0000313" key="8">
    <source>
        <dbReference type="Proteomes" id="UP001612928"/>
    </source>
</evidence>
<dbReference type="PANTHER" id="PTHR42973:SF39">
    <property type="entry name" value="FAD-BINDING PCMH-TYPE DOMAIN-CONTAINING PROTEIN"/>
    <property type="match status" value="1"/>
</dbReference>
<dbReference type="Pfam" id="PF08031">
    <property type="entry name" value="BBE"/>
    <property type="match status" value="1"/>
</dbReference>
<dbReference type="InterPro" id="IPR016166">
    <property type="entry name" value="FAD-bd_PCMH"/>
</dbReference>
<dbReference type="Gene3D" id="3.30.43.10">
    <property type="entry name" value="Uridine Diphospho-n-acetylenolpyruvylglucosamine Reductase, domain 2"/>
    <property type="match status" value="1"/>
</dbReference>
<evidence type="ECO:0000256" key="3">
    <source>
        <dbReference type="ARBA" id="ARBA00022630"/>
    </source>
</evidence>
<dbReference type="InterPro" id="IPR036318">
    <property type="entry name" value="FAD-bd_PCMH-like_sf"/>
</dbReference>
<proteinExistence type="inferred from homology"/>
<dbReference type="RefSeq" id="WP_397022727.1">
    <property type="nucleotide sequence ID" value="NZ_JBITMB010000005.1"/>
</dbReference>
<dbReference type="InterPro" id="IPR006094">
    <property type="entry name" value="Oxid_FAD_bind_N"/>
</dbReference>
<comment type="similarity">
    <text evidence="2">Belongs to the oxygen-dependent FAD-linked oxidoreductase family.</text>
</comment>
<evidence type="ECO:0000259" key="6">
    <source>
        <dbReference type="PROSITE" id="PS51387"/>
    </source>
</evidence>
<dbReference type="PANTHER" id="PTHR42973">
    <property type="entry name" value="BINDING OXIDOREDUCTASE, PUTATIVE (AFU_ORTHOLOGUE AFUA_1G17690)-RELATED"/>
    <property type="match status" value="1"/>
</dbReference>
<protein>
    <submittedName>
        <fullName evidence="7">FAD-binding oxidoreductase</fullName>
    </submittedName>
</protein>
<dbReference type="SUPFAM" id="SSF56176">
    <property type="entry name" value="FAD-binding/transporter-associated domain-like"/>
    <property type="match status" value="1"/>
</dbReference>
<dbReference type="InterPro" id="IPR016167">
    <property type="entry name" value="FAD-bd_PCMH_sub1"/>
</dbReference>
<dbReference type="PROSITE" id="PS51387">
    <property type="entry name" value="FAD_PCMH"/>
    <property type="match status" value="1"/>
</dbReference>
<name>A0ABW8A7J9_9ACTN</name>
<evidence type="ECO:0000256" key="2">
    <source>
        <dbReference type="ARBA" id="ARBA00005466"/>
    </source>
</evidence>
<dbReference type="InterPro" id="IPR016169">
    <property type="entry name" value="FAD-bd_PCMH_sub2"/>
</dbReference>
<evidence type="ECO:0000256" key="5">
    <source>
        <dbReference type="ARBA" id="ARBA00023002"/>
    </source>
</evidence>
<feature type="domain" description="FAD-binding PCMH-type" evidence="6">
    <location>
        <begin position="51"/>
        <end position="218"/>
    </location>
</feature>
<reference evidence="7 8" key="1">
    <citation type="submission" date="2024-10" db="EMBL/GenBank/DDBJ databases">
        <title>The Natural Products Discovery Center: Release of the First 8490 Sequenced Strains for Exploring Actinobacteria Biosynthetic Diversity.</title>
        <authorList>
            <person name="Kalkreuter E."/>
            <person name="Kautsar S.A."/>
            <person name="Yang D."/>
            <person name="Bader C.D."/>
            <person name="Teijaro C.N."/>
            <person name="Fluegel L."/>
            <person name="Davis C.M."/>
            <person name="Simpson J.R."/>
            <person name="Lauterbach L."/>
            <person name="Steele A.D."/>
            <person name="Gui C."/>
            <person name="Meng S."/>
            <person name="Li G."/>
            <person name="Viehrig K."/>
            <person name="Ye F."/>
            <person name="Su P."/>
            <person name="Kiefer A.F."/>
            <person name="Nichols A."/>
            <person name="Cepeda A.J."/>
            <person name="Yan W."/>
            <person name="Fan B."/>
            <person name="Jiang Y."/>
            <person name="Adhikari A."/>
            <person name="Zheng C.-J."/>
            <person name="Schuster L."/>
            <person name="Cowan T.M."/>
            <person name="Smanski M.J."/>
            <person name="Chevrette M.G."/>
            <person name="De Carvalho L.P.S."/>
            <person name="Shen B."/>
        </authorList>
    </citation>
    <scope>NUCLEOTIDE SEQUENCE [LARGE SCALE GENOMIC DNA]</scope>
    <source>
        <strain evidence="7 8">NPDC049503</strain>
    </source>
</reference>
<keyword evidence="3" id="KW-0285">Flavoprotein</keyword>
<comment type="cofactor">
    <cofactor evidence="1">
        <name>FAD</name>
        <dbReference type="ChEBI" id="CHEBI:57692"/>
    </cofactor>
</comment>
<dbReference type="InterPro" id="IPR050416">
    <property type="entry name" value="FAD-linked_Oxidoreductase"/>
</dbReference>
<gene>
    <name evidence="7" type="ORF">ACIBP5_22540</name>
</gene>
<keyword evidence="4" id="KW-0274">FAD</keyword>
<dbReference type="InterPro" id="IPR012951">
    <property type="entry name" value="BBE"/>
</dbReference>
<dbReference type="Gene3D" id="3.40.462.20">
    <property type="match status" value="1"/>
</dbReference>
<keyword evidence="5" id="KW-0560">Oxidoreductase</keyword>
<evidence type="ECO:0000256" key="1">
    <source>
        <dbReference type="ARBA" id="ARBA00001974"/>
    </source>
</evidence>
<dbReference type="EMBL" id="JBITMB010000005">
    <property type="protein sequence ID" value="MFI7442756.1"/>
    <property type="molecule type" value="Genomic_DNA"/>
</dbReference>
<dbReference type="Proteomes" id="UP001612928">
    <property type="component" value="Unassembled WGS sequence"/>
</dbReference>
<organism evidence="7 8">
    <name type="scientific">Nonomuraea indica</name>
    <dbReference type="NCBI Taxonomy" id="1581193"/>
    <lineage>
        <taxon>Bacteria</taxon>
        <taxon>Bacillati</taxon>
        <taxon>Actinomycetota</taxon>
        <taxon>Actinomycetes</taxon>
        <taxon>Streptosporangiales</taxon>
        <taxon>Streptosporangiaceae</taxon>
        <taxon>Nonomuraea</taxon>
    </lineage>
</organism>
<keyword evidence="8" id="KW-1185">Reference proteome</keyword>
<comment type="caution">
    <text evidence="7">The sequence shown here is derived from an EMBL/GenBank/DDBJ whole genome shotgun (WGS) entry which is preliminary data.</text>
</comment>
<evidence type="ECO:0000313" key="7">
    <source>
        <dbReference type="EMBL" id="MFI7442756.1"/>
    </source>
</evidence>
<sequence>MNPITTPAPSRSAAGTAHAAGRKLRDLFDGPVHLPGDDGYDTARLAWNRAIDPRPAVVAEAEHAADARAAVAVAREHRLPLTVQSTGHGTHLPADGGLLLRTGRMAGVRVDPDRRTARAGAGALWSDVLAACAPYGLAPVSGTPAIGVTGYTLGGGAGWLSRLHGYAADSLLSVRLVTAGGETVTTSADEHPELFWALRGGGGNFGLVTELEFRLYPVAEVYAGMSLHPVGRAAGTLARYREWALTQPDELNTSVILLRTPRTADGPGGWALAVRAIHAGGADSARRHLEPLLEAAGPAVTGGFGAMTFAEAVPAFGGPPPAPMAVEQHLDLLRQVPDAAIETILAAVDDTDPGQEGAGSRLMAVELRHWGGAMARPAPDAGPVGHRDVPFSVIATAAPADAGRDRAAGVREVAAALRPHATGGSFLNFLTDPARTRDAYTGDDHARLTRVKTAWDPDNLFGRVHNIPPSRPRP</sequence>
<accession>A0ABW8A7J9</accession>